<accession>A0ACC2MXP0</accession>
<evidence type="ECO:0000313" key="2">
    <source>
        <dbReference type="Proteomes" id="UP001234297"/>
    </source>
</evidence>
<protein>
    <submittedName>
        <fullName evidence="1">Uncharacterized protein</fullName>
    </submittedName>
</protein>
<keyword evidence="2" id="KW-1185">Reference proteome</keyword>
<gene>
    <name evidence="1" type="ORF">MRB53_003469</name>
</gene>
<dbReference type="EMBL" id="CM056809">
    <property type="protein sequence ID" value="KAJ8650446.1"/>
    <property type="molecule type" value="Genomic_DNA"/>
</dbReference>
<dbReference type="Proteomes" id="UP001234297">
    <property type="component" value="Chromosome 1"/>
</dbReference>
<proteinExistence type="predicted"/>
<evidence type="ECO:0000313" key="1">
    <source>
        <dbReference type="EMBL" id="KAJ8650446.1"/>
    </source>
</evidence>
<organism evidence="1 2">
    <name type="scientific">Persea americana</name>
    <name type="common">Avocado</name>
    <dbReference type="NCBI Taxonomy" id="3435"/>
    <lineage>
        <taxon>Eukaryota</taxon>
        <taxon>Viridiplantae</taxon>
        <taxon>Streptophyta</taxon>
        <taxon>Embryophyta</taxon>
        <taxon>Tracheophyta</taxon>
        <taxon>Spermatophyta</taxon>
        <taxon>Magnoliopsida</taxon>
        <taxon>Magnoliidae</taxon>
        <taxon>Laurales</taxon>
        <taxon>Lauraceae</taxon>
        <taxon>Persea</taxon>
    </lineage>
</organism>
<name>A0ACC2MXP0_PERAE</name>
<reference evidence="1 2" key="1">
    <citation type="journal article" date="2022" name="Hortic Res">
        <title>A haplotype resolved chromosomal level avocado genome allows analysis of novel avocado genes.</title>
        <authorList>
            <person name="Nath O."/>
            <person name="Fletcher S.J."/>
            <person name="Hayward A."/>
            <person name="Shaw L.M."/>
            <person name="Masouleh A.K."/>
            <person name="Furtado A."/>
            <person name="Henry R.J."/>
            <person name="Mitter N."/>
        </authorList>
    </citation>
    <scope>NUCLEOTIDE SEQUENCE [LARGE SCALE GENOMIC DNA]</scope>
    <source>
        <strain evidence="2">cv. Hass</strain>
    </source>
</reference>
<sequence>MRCIPASCSSISDRNPSILRFKLAAISPNPMCKQAVLCPSTFNEVDVWSYGCLLLELLTLQVPYAGLSNSEYHQLLQCGFWIKSQSG</sequence>
<comment type="caution">
    <text evidence="1">The sequence shown here is derived from an EMBL/GenBank/DDBJ whole genome shotgun (WGS) entry which is preliminary data.</text>
</comment>